<dbReference type="SUPFAM" id="SSF49785">
    <property type="entry name" value="Galactose-binding domain-like"/>
    <property type="match status" value="1"/>
</dbReference>
<keyword evidence="1" id="KW-1015">Disulfide bond</keyword>
<sequence length="285" mass="31702">MTVIAIRDESHFQSELTSAGIKLVVVDFTAKWCGPCRNIAPLFDQMPAKYPNAVFLKVDVDQCEETAMGQGVSAMPTFIFFRNRKKIDRMQGADINGLESKIKQHYGSGGEEAGEDFGLGLMDLSSFIMKNQCECLNEADDHPMTHALTSAGGYLASDCDEQLILSLAFNQAVKIHSIKLKAPEKHGPKTIKLFINQPRTLDFDMAESYQPVQDLVLQPKDLDGTPVNLRYVKFQNVQNIQVFIKDNQTGDDKTVVDYISFIGSPLVTTNMDDFKRVAGKKGESH</sequence>
<dbReference type="FunFam" id="3.40.30.10:FF:000245">
    <property type="entry name" value="Thioredoxin"/>
    <property type="match status" value="1"/>
</dbReference>
<dbReference type="PROSITE" id="PS00194">
    <property type="entry name" value="THIOREDOXIN_1"/>
    <property type="match status" value="1"/>
</dbReference>
<dbReference type="Gene3D" id="3.40.30.10">
    <property type="entry name" value="Glutaredoxin"/>
    <property type="match status" value="1"/>
</dbReference>
<dbReference type="InterPro" id="IPR010400">
    <property type="entry name" value="PITH_dom"/>
</dbReference>
<dbReference type="PROSITE" id="PS51532">
    <property type="entry name" value="PITH"/>
    <property type="match status" value="1"/>
</dbReference>
<dbReference type="InterPro" id="IPR036249">
    <property type="entry name" value="Thioredoxin-like_sf"/>
</dbReference>
<dbReference type="InterPro" id="IPR017937">
    <property type="entry name" value="Thioredoxin_CS"/>
</dbReference>
<dbReference type="EMBL" id="EZ419898">
    <property type="protein sequence ID" value="ACZ28253.1"/>
    <property type="molecule type" value="mRNA"/>
</dbReference>
<evidence type="ECO:0000256" key="1">
    <source>
        <dbReference type="ARBA" id="ARBA00023157"/>
    </source>
</evidence>
<dbReference type="InterPro" id="IPR008979">
    <property type="entry name" value="Galactose-bd-like_sf"/>
</dbReference>
<proteinExistence type="evidence at transcript level"/>
<dbReference type="PANTHER" id="PTHR46115">
    <property type="entry name" value="THIOREDOXIN-LIKE PROTEIN 1"/>
    <property type="match status" value="1"/>
</dbReference>
<evidence type="ECO:0000259" key="3">
    <source>
        <dbReference type="PROSITE" id="PS51532"/>
    </source>
</evidence>
<dbReference type="PROSITE" id="PS51352">
    <property type="entry name" value="THIOREDOXIN_2"/>
    <property type="match status" value="1"/>
</dbReference>
<dbReference type="GO" id="GO:0005737">
    <property type="term" value="C:cytoplasm"/>
    <property type="evidence" value="ECO:0007669"/>
    <property type="project" value="UniProtKB-ARBA"/>
</dbReference>
<name>D1FPZ8_SIMNI</name>
<dbReference type="PRINTS" id="PR00421">
    <property type="entry name" value="THIOREDOXIN"/>
</dbReference>
<dbReference type="CDD" id="cd02947">
    <property type="entry name" value="TRX_family"/>
    <property type="match status" value="1"/>
</dbReference>
<dbReference type="Pfam" id="PF06201">
    <property type="entry name" value="PITH"/>
    <property type="match status" value="1"/>
</dbReference>
<dbReference type="InterPro" id="IPR013766">
    <property type="entry name" value="Thioredoxin_domain"/>
</dbReference>
<dbReference type="AlphaFoldDB" id="D1FPZ8"/>
<organism evidence="4">
    <name type="scientific">Simulium nigrimanum</name>
    <name type="common">Black fly</name>
    <dbReference type="NCBI Taxonomy" id="683695"/>
    <lineage>
        <taxon>Eukaryota</taxon>
        <taxon>Metazoa</taxon>
        <taxon>Ecdysozoa</taxon>
        <taxon>Arthropoda</taxon>
        <taxon>Hexapoda</taxon>
        <taxon>Insecta</taxon>
        <taxon>Pterygota</taxon>
        <taxon>Neoptera</taxon>
        <taxon>Endopterygota</taxon>
        <taxon>Diptera</taxon>
        <taxon>Nematocera</taxon>
        <taxon>Chironomoidea</taxon>
        <taxon>Simuliidae</taxon>
        <taxon>Simulium</taxon>
    </lineage>
</organism>
<feature type="domain" description="Thioredoxin" evidence="2">
    <location>
        <begin position="1"/>
        <end position="107"/>
    </location>
</feature>
<feature type="domain" description="PITH" evidence="3">
    <location>
        <begin position="113"/>
        <end position="281"/>
    </location>
</feature>
<dbReference type="SUPFAM" id="SSF52833">
    <property type="entry name" value="Thioredoxin-like"/>
    <property type="match status" value="1"/>
</dbReference>
<evidence type="ECO:0000259" key="2">
    <source>
        <dbReference type="PROSITE" id="PS51352"/>
    </source>
</evidence>
<dbReference type="Gene3D" id="2.60.120.470">
    <property type="entry name" value="PITH domain"/>
    <property type="match status" value="1"/>
</dbReference>
<dbReference type="Pfam" id="PF00085">
    <property type="entry name" value="Thioredoxin"/>
    <property type="match status" value="1"/>
</dbReference>
<reference evidence="4" key="1">
    <citation type="submission" date="2009-10" db="EMBL/GenBank/DDBJ databases">
        <title>An Insight into the Sialotranscriptome of Simulium nigrimanum, a Black Fly Associated with Fogo Selvagem in South America.</title>
        <authorList>
            <person name="Ribeiro J.M.C."/>
            <person name="Valenzuela J.G."/>
            <person name="Pham V.M."/>
            <person name="Kleeman L."/>
            <person name="Barbian K.D."/>
            <person name="Favreau A.J."/>
            <person name="Eaton D.P."/>
            <person name="Aoki V."/>
            <person name="Hans-Filho G."/>
            <person name="Rivitti E.A."/>
            <person name="Diaz L.A."/>
        </authorList>
    </citation>
    <scope>NUCLEOTIDE SEQUENCE</scope>
    <source>
        <tissue evidence="4">Salivary glands</tissue>
    </source>
</reference>
<accession>D1FPZ8</accession>
<dbReference type="InterPro" id="IPR037047">
    <property type="entry name" value="PITH_dom_sf"/>
</dbReference>
<evidence type="ECO:0000313" key="4">
    <source>
        <dbReference type="EMBL" id="ACZ28253.1"/>
    </source>
</evidence>
<protein>
    <submittedName>
        <fullName evidence="4">Thiol-disulfide exchange intermediate</fullName>
    </submittedName>
</protein>